<feature type="region of interest" description="Disordered" evidence="9">
    <location>
        <begin position="1"/>
        <end position="37"/>
    </location>
</feature>
<dbReference type="SUPFAM" id="SSF47370">
    <property type="entry name" value="Bromodomain"/>
    <property type="match status" value="2"/>
</dbReference>
<feature type="compositionally biased region" description="Polar residues" evidence="9">
    <location>
        <begin position="473"/>
        <end position="491"/>
    </location>
</feature>
<dbReference type="CDD" id="cd04369">
    <property type="entry name" value="Bromodomain"/>
    <property type="match status" value="2"/>
</dbReference>
<dbReference type="Proteomes" id="UP000799640">
    <property type="component" value="Unassembled WGS sequence"/>
</dbReference>
<dbReference type="PANTHER" id="PTHR16062:SF19">
    <property type="entry name" value="PROTEIN POLYBROMO-1"/>
    <property type="match status" value="1"/>
</dbReference>
<dbReference type="PROSITE" id="PS00633">
    <property type="entry name" value="BROMODOMAIN_1"/>
    <property type="match status" value="1"/>
</dbReference>
<keyword evidence="7" id="KW-0539">Nucleus</keyword>
<protein>
    <submittedName>
        <fullName evidence="11">Bromodomain-containing protein</fullName>
    </submittedName>
</protein>
<keyword evidence="3" id="KW-0156">Chromatin regulator</keyword>
<evidence type="ECO:0000256" key="2">
    <source>
        <dbReference type="ARBA" id="ARBA00022737"/>
    </source>
</evidence>
<feature type="domain" description="Bromo" evidence="10">
    <location>
        <begin position="292"/>
        <end position="374"/>
    </location>
</feature>
<gene>
    <name evidence="11" type="ORF">EJ06DRAFT_527534</name>
</gene>
<dbReference type="Pfam" id="PF22994">
    <property type="entry name" value="RSC4_Ig_like"/>
    <property type="match status" value="1"/>
</dbReference>
<evidence type="ECO:0000256" key="5">
    <source>
        <dbReference type="ARBA" id="ARBA00023117"/>
    </source>
</evidence>
<evidence type="ECO:0000313" key="12">
    <source>
        <dbReference type="Proteomes" id="UP000799640"/>
    </source>
</evidence>
<dbReference type="PRINTS" id="PR00503">
    <property type="entry name" value="BROMODOMAIN"/>
</dbReference>
<keyword evidence="6" id="KW-0804">Transcription</keyword>
<feature type="region of interest" description="Disordered" evidence="9">
    <location>
        <begin position="467"/>
        <end position="521"/>
    </location>
</feature>
<dbReference type="InterPro" id="IPR036427">
    <property type="entry name" value="Bromodomain-like_sf"/>
</dbReference>
<keyword evidence="5 8" id="KW-0103">Bromodomain</keyword>
<feature type="compositionally biased region" description="Polar residues" evidence="9">
    <location>
        <begin position="241"/>
        <end position="262"/>
    </location>
</feature>
<accession>A0A6G1I6R3</accession>
<sequence length="713" mass="78144">MADSKRKASVLGDSDHRTGKRQKLSAMPSKETPESTTELGLKFIENIRNTKDKTGRLIATLFLTLPDPEKHPGYYEEIKLPIALDTMEAKLRAGEYLTITALESDLKRMVANAKNFNDKRSDLYQDAERVRKTASNWMTRHNPAYLDPTYVAVATPLPDVPQGPPKIAVAPKKVPKAKENSPVRNAAETSVLENQQTEESAGAGAAVEADDVADIEADANGHGSDEDAQGDDDLAQEPSREQSTQGQNNGHTDSEVPTSAEVNETSQNTVSFAGMTFQQAQDALLEALLHYKDDEGYEIFGPFANYPPRSLRDYYEVIKYPVSLKGILKKIRGIQGRKESTGITCFKTWDELYAEVSFIWSNAREYNEDGSPLFELAGEFETVFLRLLKEAKKHAPGPPQPSLKLKVSAPKPQAPPPKQSLKIKLGGAVTERSSSATPVRDTTTPGVIVHSEALSRQQQMVAAGMSGRVPSGMRNSPSVPTLQPRVSSGRSVSAAPLPAQTNGVKKEAAPIASPSLQDTTPMTGIVLNPTRMVMPGTAPAHNTSPMVTSLPSHPSHPVQPPQPQNQNDVLGQPKWRDVIEGEPEYVMPDVTVTTHPSLNLSKPSTWVVKASASYTHQSEGTHFPAAWNFVQIVPRIPAAATDRSYRMWMFVNGHRVMESAQPGVRDKTRPLFDVHLERGFTNRIEIEAVAQSAHGDNKVNQEKFLLFIYVAPF</sequence>
<feature type="compositionally biased region" description="Polar residues" evidence="9">
    <location>
        <begin position="187"/>
        <end position="199"/>
    </location>
</feature>
<keyword evidence="2" id="KW-0677">Repeat</keyword>
<feature type="compositionally biased region" description="Acidic residues" evidence="9">
    <location>
        <begin position="226"/>
        <end position="235"/>
    </location>
</feature>
<feature type="region of interest" description="Disordered" evidence="9">
    <location>
        <begin position="157"/>
        <end position="262"/>
    </location>
</feature>
<dbReference type="InterPro" id="IPR054551">
    <property type="entry name" value="RSC4_Ig-like"/>
</dbReference>
<dbReference type="Pfam" id="PF00439">
    <property type="entry name" value="Bromodomain"/>
    <property type="match status" value="2"/>
</dbReference>
<feature type="compositionally biased region" description="Acidic residues" evidence="9">
    <location>
        <begin position="208"/>
        <end position="217"/>
    </location>
</feature>
<dbReference type="GO" id="GO:0006368">
    <property type="term" value="P:transcription elongation by RNA polymerase II"/>
    <property type="evidence" value="ECO:0007669"/>
    <property type="project" value="TreeGrafter"/>
</dbReference>
<keyword evidence="4" id="KW-0805">Transcription regulation</keyword>
<evidence type="ECO:0000259" key="10">
    <source>
        <dbReference type="PROSITE" id="PS50014"/>
    </source>
</evidence>
<comment type="subcellular location">
    <subcellularLocation>
        <location evidence="1">Nucleus</location>
    </subcellularLocation>
</comment>
<dbReference type="InterPro" id="IPR018359">
    <property type="entry name" value="Bromodomain_CS"/>
</dbReference>
<dbReference type="InterPro" id="IPR037382">
    <property type="entry name" value="Rsc/polybromo"/>
</dbReference>
<name>A0A6G1I6R3_9PEZI</name>
<evidence type="ECO:0000256" key="6">
    <source>
        <dbReference type="ARBA" id="ARBA00023163"/>
    </source>
</evidence>
<organism evidence="11 12">
    <name type="scientific">Trichodelitschia bisporula</name>
    <dbReference type="NCBI Taxonomy" id="703511"/>
    <lineage>
        <taxon>Eukaryota</taxon>
        <taxon>Fungi</taxon>
        <taxon>Dikarya</taxon>
        <taxon>Ascomycota</taxon>
        <taxon>Pezizomycotina</taxon>
        <taxon>Dothideomycetes</taxon>
        <taxon>Dothideomycetes incertae sedis</taxon>
        <taxon>Phaeotrichales</taxon>
        <taxon>Phaeotrichaceae</taxon>
        <taxon>Trichodelitschia</taxon>
    </lineage>
</organism>
<evidence type="ECO:0000256" key="3">
    <source>
        <dbReference type="ARBA" id="ARBA00022853"/>
    </source>
</evidence>
<dbReference type="AlphaFoldDB" id="A0A6G1I6R3"/>
<evidence type="ECO:0000256" key="8">
    <source>
        <dbReference type="PROSITE-ProRule" id="PRU00035"/>
    </source>
</evidence>
<dbReference type="EMBL" id="ML996689">
    <property type="protein sequence ID" value="KAF2403952.1"/>
    <property type="molecule type" value="Genomic_DNA"/>
</dbReference>
<dbReference type="GO" id="GO:0006338">
    <property type="term" value="P:chromatin remodeling"/>
    <property type="evidence" value="ECO:0007669"/>
    <property type="project" value="InterPro"/>
</dbReference>
<dbReference type="GO" id="GO:0003682">
    <property type="term" value="F:chromatin binding"/>
    <property type="evidence" value="ECO:0007669"/>
    <property type="project" value="TreeGrafter"/>
</dbReference>
<feature type="region of interest" description="Disordered" evidence="9">
    <location>
        <begin position="393"/>
        <end position="443"/>
    </location>
</feature>
<feature type="compositionally biased region" description="Polar residues" evidence="9">
    <location>
        <begin position="540"/>
        <end position="550"/>
    </location>
</feature>
<dbReference type="FunFam" id="1.20.920.10:FF:000083">
    <property type="entry name" value="WGS project CABT00000000 data, contig 2.8"/>
    <property type="match status" value="1"/>
</dbReference>
<dbReference type="InterPro" id="IPR001487">
    <property type="entry name" value="Bromodomain"/>
</dbReference>
<keyword evidence="12" id="KW-1185">Reference proteome</keyword>
<dbReference type="PROSITE" id="PS50014">
    <property type="entry name" value="BROMODOMAIN_2"/>
    <property type="match status" value="2"/>
</dbReference>
<proteinExistence type="predicted"/>
<evidence type="ECO:0000256" key="7">
    <source>
        <dbReference type="ARBA" id="ARBA00023242"/>
    </source>
</evidence>
<dbReference type="PANTHER" id="PTHR16062">
    <property type="entry name" value="SWI/SNF-RELATED"/>
    <property type="match status" value="1"/>
</dbReference>
<evidence type="ECO:0000313" key="11">
    <source>
        <dbReference type="EMBL" id="KAF2403952.1"/>
    </source>
</evidence>
<dbReference type="GO" id="GO:0016586">
    <property type="term" value="C:RSC-type complex"/>
    <property type="evidence" value="ECO:0007669"/>
    <property type="project" value="InterPro"/>
</dbReference>
<feature type="domain" description="Bromo" evidence="10">
    <location>
        <begin position="54"/>
        <end position="124"/>
    </location>
</feature>
<evidence type="ECO:0000256" key="9">
    <source>
        <dbReference type="SAM" id="MobiDB-lite"/>
    </source>
</evidence>
<evidence type="ECO:0000256" key="4">
    <source>
        <dbReference type="ARBA" id="ARBA00023015"/>
    </source>
</evidence>
<feature type="compositionally biased region" description="Polar residues" evidence="9">
    <location>
        <begin position="431"/>
        <end position="443"/>
    </location>
</feature>
<reference evidence="11" key="1">
    <citation type="journal article" date="2020" name="Stud. Mycol.">
        <title>101 Dothideomycetes genomes: a test case for predicting lifestyles and emergence of pathogens.</title>
        <authorList>
            <person name="Haridas S."/>
            <person name="Albert R."/>
            <person name="Binder M."/>
            <person name="Bloem J."/>
            <person name="Labutti K."/>
            <person name="Salamov A."/>
            <person name="Andreopoulos B."/>
            <person name="Baker S."/>
            <person name="Barry K."/>
            <person name="Bills G."/>
            <person name="Bluhm B."/>
            <person name="Cannon C."/>
            <person name="Castanera R."/>
            <person name="Culley D."/>
            <person name="Daum C."/>
            <person name="Ezra D."/>
            <person name="Gonzalez J."/>
            <person name="Henrissat B."/>
            <person name="Kuo A."/>
            <person name="Liang C."/>
            <person name="Lipzen A."/>
            <person name="Lutzoni F."/>
            <person name="Magnuson J."/>
            <person name="Mondo S."/>
            <person name="Nolan M."/>
            <person name="Ohm R."/>
            <person name="Pangilinan J."/>
            <person name="Park H.-J."/>
            <person name="Ramirez L."/>
            <person name="Alfaro M."/>
            <person name="Sun H."/>
            <person name="Tritt A."/>
            <person name="Yoshinaga Y."/>
            <person name="Zwiers L.-H."/>
            <person name="Turgeon B."/>
            <person name="Goodwin S."/>
            <person name="Spatafora J."/>
            <person name="Crous P."/>
            <person name="Grigoriev I."/>
        </authorList>
    </citation>
    <scope>NUCLEOTIDE SEQUENCE</scope>
    <source>
        <strain evidence="11">CBS 262.69</strain>
    </source>
</reference>
<dbReference type="OrthoDB" id="6017at2759"/>
<feature type="region of interest" description="Disordered" evidence="9">
    <location>
        <begin position="536"/>
        <end position="568"/>
    </location>
</feature>
<dbReference type="SMART" id="SM00297">
    <property type="entry name" value="BROMO"/>
    <property type="match status" value="2"/>
</dbReference>
<evidence type="ECO:0000256" key="1">
    <source>
        <dbReference type="ARBA" id="ARBA00004123"/>
    </source>
</evidence>
<dbReference type="Gene3D" id="1.20.920.10">
    <property type="entry name" value="Bromodomain-like"/>
    <property type="match status" value="2"/>
</dbReference>